<evidence type="ECO:0000313" key="1">
    <source>
        <dbReference type="EMBL" id="RFT16615.1"/>
    </source>
</evidence>
<protein>
    <submittedName>
        <fullName evidence="1">Uncharacterized protein</fullName>
    </submittedName>
</protein>
<accession>A0A3E2BPF4</accession>
<evidence type="ECO:0000313" key="2">
    <source>
        <dbReference type="Proteomes" id="UP000257323"/>
    </source>
</evidence>
<dbReference type="Proteomes" id="UP000257323">
    <property type="component" value="Unassembled WGS sequence"/>
</dbReference>
<reference evidence="1 2" key="1">
    <citation type="submission" date="2018-08" db="EMBL/GenBank/DDBJ databases">
        <title>Genome analysis of the thermophilic bacterium of the candidate phylum Aminicenantes from deep subsurface aquifer revealed its physiology and ecological role.</title>
        <authorList>
            <person name="Kadnikov V.V."/>
            <person name="Mardanov A.V."/>
            <person name="Beletsky A.V."/>
            <person name="Karnachuk O.V."/>
            <person name="Ravin N.V."/>
        </authorList>
    </citation>
    <scope>NUCLEOTIDE SEQUENCE [LARGE SCALE GENOMIC DNA]</scope>
    <source>
        <strain evidence="1">BY38</strain>
    </source>
</reference>
<comment type="caution">
    <text evidence="1">The sequence shown here is derived from an EMBL/GenBank/DDBJ whole genome shotgun (WGS) entry which is preliminary data.</text>
</comment>
<name>A0A3E2BPF4_9BACT</name>
<dbReference type="AlphaFoldDB" id="A0A3E2BPF4"/>
<organism evidence="1 2">
    <name type="scientific">Candidatus Saccharicenans subterraneus</name>
    <dbReference type="NCBI Taxonomy" id="2508984"/>
    <lineage>
        <taxon>Bacteria</taxon>
        <taxon>Candidatus Aminicenantota</taxon>
        <taxon>Candidatus Aminicenantia</taxon>
        <taxon>Candidatus Aminicenantales</taxon>
        <taxon>Candidatus Saccharicenantaceae</taxon>
        <taxon>Candidatus Saccharicenans</taxon>
    </lineage>
</organism>
<dbReference type="EMBL" id="QUAH01000002">
    <property type="protein sequence ID" value="RFT16615.1"/>
    <property type="molecule type" value="Genomic_DNA"/>
</dbReference>
<gene>
    <name evidence="1" type="ORF">OP8BY_1228</name>
</gene>
<proteinExistence type="predicted"/>
<sequence>MGLIMNMGVIKLSGRKLIILFCCLIFTALPGCRSPFSPIDDLENIPEAAVIEGTKITMKAFLYRDFMPGGEPGGSSLIAGIELTAEGVSNFPDNVAADRLWVTNRTDTWETGFESEIRPKSPGEPNKIEVVARGGPKWEIGTKADVVVRLKVDGKLSLFIKSLNNEVGAVY</sequence>